<proteinExistence type="predicted"/>
<evidence type="ECO:0000313" key="2">
    <source>
        <dbReference type="EMBL" id="KAL3625471.1"/>
    </source>
</evidence>
<comment type="caution">
    <text evidence="2">The sequence shown here is derived from an EMBL/GenBank/DDBJ whole genome shotgun (WGS) entry which is preliminary data.</text>
</comment>
<evidence type="ECO:0000313" key="3">
    <source>
        <dbReference type="Proteomes" id="UP001632038"/>
    </source>
</evidence>
<dbReference type="EMBL" id="JAVIJP010000052">
    <property type="protein sequence ID" value="KAL3625471.1"/>
    <property type="molecule type" value="Genomic_DNA"/>
</dbReference>
<dbReference type="AlphaFoldDB" id="A0ABD3C809"/>
<protein>
    <submittedName>
        <fullName evidence="2">Uncharacterized protein</fullName>
    </submittedName>
</protein>
<evidence type="ECO:0000256" key="1">
    <source>
        <dbReference type="SAM" id="MobiDB-lite"/>
    </source>
</evidence>
<feature type="region of interest" description="Disordered" evidence="1">
    <location>
        <begin position="54"/>
        <end position="73"/>
    </location>
</feature>
<reference evidence="3" key="1">
    <citation type="journal article" date="2024" name="IScience">
        <title>Strigolactones Initiate the Formation of Haustorium-like Structures in Castilleja.</title>
        <authorList>
            <person name="Buerger M."/>
            <person name="Peterson D."/>
            <person name="Chory J."/>
        </authorList>
    </citation>
    <scope>NUCLEOTIDE SEQUENCE [LARGE SCALE GENOMIC DNA]</scope>
</reference>
<name>A0ABD3C809_9LAMI</name>
<gene>
    <name evidence="2" type="ORF">CASFOL_030925</name>
</gene>
<accession>A0ABD3C809</accession>
<sequence>MAATMHAKIHRRKLDKLNIIKTCIDMDNSVVPSYNELMSDFEDAVLKQRSSFLPGSRLSDLNESRLPNSASVN</sequence>
<dbReference type="Proteomes" id="UP001632038">
    <property type="component" value="Unassembled WGS sequence"/>
</dbReference>
<keyword evidence="3" id="KW-1185">Reference proteome</keyword>
<organism evidence="2 3">
    <name type="scientific">Castilleja foliolosa</name>
    <dbReference type="NCBI Taxonomy" id="1961234"/>
    <lineage>
        <taxon>Eukaryota</taxon>
        <taxon>Viridiplantae</taxon>
        <taxon>Streptophyta</taxon>
        <taxon>Embryophyta</taxon>
        <taxon>Tracheophyta</taxon>
        <taxon>Spermatophyta</taxon>
        <taxon>Magnoliopsida</taxon>
        <taxon>eudicotyledons</taxon>
        <taxon>Gunneridae</taxon>
        <taxon>Pentapetalae</taxon>
        <taxon>asterids</taxon>
        <taxon>lamiids</taxon>
        <taxon>Lamiales</taxon>
        <taxon>Orobanchaceae</taxon>
        <taxon>Pedicularideae</taxon>
        <taxon>Castillejinae</taxon>
        <taxon>Castilleja</taxon>
    </lineage>
</organism>